<sequence>MKEFCKRLPKIELHAHLSGSIRRDTLHHIWQQKKSESPELTLEDPLLVIPEEGVKDINAFFPLFSKYIYALINTVSTVEFSTRAVLNDFCADGVVYLELRTTPRDFPETGLTKQKYVETVLNTISEFNASNGEMKARLILSIDRRDDVEKAWETVELAKRYKKEGVSGVDLCGDPLKGDPSIFAPHFDAAKSAGLGLTIHFAELPQSSSDSELFTLLSYNPDRLGHVIHCSEEVKKKLVEKKVALELCISCNVQIKMNPAVTTHKEHHFGEWWREGNCTVALSTDDVGVFYSELSNEYWIVHEHFGLGKRQLWELAKGVVDATFAEKEEKERLKGVMDKFGAAEGLWQIDM</sequence>
<evidence type="ECO:0000256" key="4">
    <source>
        <dbReference type="ARBA" id="ARBA00022801"/>
    </source>
</evidence>
<protein>
    <submittedName>
        <fullName evidence="9">Similar to Adenosine deaminase-like protein A acc. no. Q4V831</fullName>
    </submittedName>
</protein>
<gene>
    <name evidence="9" type="ORF">PCON_07840</name>
</gene>
<dbReference type="InterPro" id="IPR001365">
    <property type="entry name" value="A_deaminase_dom"/>
</dbReference>
<dbReference type="STRING" id="1076935.U4L1B2"/>
<dbReference type="AlphaFoldDB" id="U4L1B2"/>
<proteinExistence type="inferred from homology"/>
<dbReference type="InterPro" id="IPR032466">
    <property type="entry name" value="Metal_Hydrolase"/>
</dbReference>
<dbReference type="OrthoDB" id="272271at2759"/>
<dbReference type="Proteomes" id="UP000018144">
    <property type="component" value="Unassembled WGS sequence"/>
</dbReference>
<name>U4L1B2_PYROM</name>
<evidence type="ECO:0000259" key="8">
    <source>
        <dbReference type="Pfam" id="PF00962"/>
    </source>
</evidence>
<comment type="similarity">
    <text evidence="2">Belongs to the metallo-dependent hydrolases superfamily. Adenosine and AMP deaminases family.</text>
</comment>
<dbReference type="GO" id="GO:0009117">
    <property type="term" value="P:nucleotide metabolic process"/>
    <property type="evidence" value="ECO:0007669"/>
    <property type="project" value="UniProtKB-KW"/>
</dbReference>
<evidence type="ECO:0000313" key="9">
    <source>
        <dbReference type="EMBL" id="CCX08247.1"/>
    </source>
</evidence>
<evidence type="ECO:0000256" key="3">
    <source>
        <dbReference type="ARBA" id="ARBA00022723"/>
    </source>
</evidence>
<evidence type="ECO:0000256" key="1">
    <source>
        <dbReference type="ARBA" id="ARBA00001947"/>
    </source>
</evidence>
<dbReference type="GO" id="GO:0006154">
    <property type="term" value="P:adenosine catabolic process"/>
    <property type="evidence" value="ECO:0007669"/>
    <property type="project" value="TreeGrafter"/>
</dbReference>
<dbReference type="PANTHER" id="PTHR11409">
    <property type="entry name" value="ADENOSINE DEAMINASE"/>
    <property type="match status" value="1"/>
</dbReference>
<dbReference type="EMBL" id="HF935403">
    <property type="protein sequence ID" value="CCX08247.1"/>
    <property type="molecule type" value="Genomic_DNA"/>
</dbReference>
<dbReference type="SUPFAM" id="SSF51556">
    <property type="entry name" value="Metallo-dependent hydrolases"/>
    <property type="match status" value="1"/>
</dbReference>
<dbReference type="GO" id="GO:0004000">
    <property type="term" value="F:adenosine deaminase activity"/>
    <property type="evidence" value="ECO:0007669"/>
    <property type="project" value="TreeGrafter"/>
</dbReference>
<dbReference type="Gene3D" id="3.20.20.140">
    <property type="entry name" value="Metal-dependent hydrolases"/>
    <property type="match status" value="1"/>
</dbReference>
<dbReference type="Pfam" id="PF00962">
    <property type="entry name" value="A_deaminase"/>
    <property type="match status" value="1"/>
</dbReference>
<dbReference type="OMA" id="RPQFKPY"/>
<reference evidence="9 10" key="1">
    <citation type="journal article" date="2013" name="PLoS Genet.">
        <title>The genome and development-dependent transcriptomes of Pyronema confluens: a window into fungal evolution.</title>
        <authorList>
            <person name="Traeger S."/>
            <person name="Altegoer F."/>
            <person name="Freitag M."/>
            <person name="Gabaldon T."/>
            <person name="Kempken F."/>
            <person name="Kumar A."/>
            <person name="Marcet-Houben M."/>
            <person name="Poggeler S."/>
            <person name="Stajich J.E."/>
            <person name="Nowrousian M."/>
        </authorList>
    </citation>
    <scope>NUCLEOTIDE SEQUENCE [LARGE SCALE GENOMIC DNA]</scope>
    <source>
        <strain evidence="10">CBS 100304</strain>
        <tissue evidence="9">Vegetative mycelium</tissue>
    </source>
</reference>
<feature type="domain" description="Adenosine deaminase" evidence="8">
    <location>
        <begin position="9"/>
        <end position="337"/>
    </location>
</feature>
<dbReference type="GO" id="GO:0046872">
    <property type="term" value="F:metal ion binding"/>
    <property type="evidence" value="ECO:0007669"/>
    <property type="project" value="UniProtKB-KW"/>
</dbReference>
<comment type="catalytic activity">
    <reaction evidence="7">
        <text>N(6)-methyl-AMP + H2O + H(+) = IMP + methylamine</text>
        <dbReference type="Rhea" id="RHEA:16001"/>
        <dbReference type="ChEBI" id="CHEBI:15377"/>
        <dbReference type="ChEBI" id="CHEBI:15378"/>
        <dbReference type="ChEBI" id="CHEBI:58053"/>
        <dbReference type="ChEBI" id="CHEBI:59338"/>
        <dbReference type="ChEBI" id="CHEBI:144842"/>
    </reaction>
    <physiologicalReaction direction="left-to-right" evidence="7">
        <dbReference type="Rhea" id="RHEA:16002"/>
    </physiologicalReaction>
</comment>
<dbReference type="GO" id="GO:0046103">
    <property type="term" value="P:inosine biosynthetic process"/>
    <property type="evidence" value="ECO:0007669"/>
    <property type="project" value="TreeGrafter"/>
</dbReference>
<evidence type="ECO:0000256" key="2">
    <source>
        <dbReference type="ARBA" id="ARBA00006676"/>
    </source>
</evidence>
<keyword evidence="6" id="KW-0546">Nucleotide metabolism</keyword>
<evidence type="ECO:0000256" key="5">
    <source>
        <dbReference type="ARBA" id="ARBA00022833"/>
    </source>
</evidence>
<keyword evidence="10" id="KW-1185">Reference proteome</keyword>
<keyword evidence="5" id="KW-0862">Zinc</keyword>
<accession>U4L1B2</accession>
<dbReference type="eggNOG" id="KOG1097">
    <property type="taxonomic scope" value="Eukaryota"/>
</dbReference>
<keyword evidence="4" id="KW-0378">Hydrolase</keyword>
<dbReference type="InterPro" id="IPR006330">
    <property type="entry name" value="Ado/ade_deaminase"/>
</dbReference>
<keyword evidence="3" id="KW-0479">Metal-binding</keyword>
<comment type="cofactor">
    <cofactor evidence="1">
        <name>Zn(2+)</name>
        <dbReference type="ChEBI" id="CHEBI:29105"/>
    </cofactor>
</comment>
<evidence type="ECO:0000256" key="7">
    <source>
        <dbReference type="ARBA" id="ARBA00048787"/>
    </source>
</evidence>
<evidence type="ECO:0000256" key="6">
    <source>
        <dbReference type="ARBA" id="ARBA00023080"/>
    </source>
</evidence>
<evidence type="ECO:0000313" key="10">
    <source>
        <dbReference type="Proteomes" id="UP000018144"/>
    </source>
</evidence>
<dbReference type="PANTHER" id="PTHR11409:SF42">
    <property type="entry name" value="ADENOSINE DEAMINASE-LIKE PROTEIN"/>
    <property type="match status" value="1"/>
</dbReference>
<organism evidence="9 10">
    <name type="scientific">Pyronema omphalodes (strain CBS 100304)</name>
    <name type="common">Pyronema confluens</name>
    <dbReference type="NCBI Taxonomy" id="1076935"/>
    <lineage>
        <taxon>Eukaryota</taxon>
        <taxon>Fungi</taxon>
        <taxon>Dikarya</taxon>
        <taxon>Ascomycota</taxon>
        <taxon>Pezizomycotina</taxon>
        <taxon>Pezizomycetes</taxon>
        <taxon>Pezizales</taxon>
        <taxon>Pyronemataceae</taxon>
        <taxon>Pyronema</taxon>
    </lineage>
</organism>